<evidence type="ECO:0000313" key="3">
    <source>
        <dbReference type="Proteomes" id="UP000029725"/>
    </source>
</evidence>
<keyword evidence="3" id="KW-1185">Reference proteome</keyword>
<protein>
    <submittedName>
        <fullName evidence="1">Uncharacterized protein</fullName>
    </submittedName>
</protein>
<dbReference type="EMBL" id="JMKJ01000597">
    <property type="protein sequence ID" value="KGG50147.1"/>
    <property type="molecule type" value="Genomic_DNA"/>
</dbReference>
<accession>A0A098VM21</accession>
<dbReference type="AlphaFoldDB" id="A0A098VM21"/>
<sequence>MSIGKNGLPQFGNAYPHAGDLDLAPKRKDAMNNLDLSHMEKFNAFISAMEIANSPSQSANNVQAYESLHLELERAMDVATNSYHNELQAIASKFSSISNNIVDNLAQIGPISKSLESLNLDGVPTCLDVISNPQAQIDANDVNASIHLLDAQIQANKPLHQRSV</sequence>
<gene>
    <name evidence="2" type="ORF">DI09_6p150</name>
    <name evidence="1" type="ORF">DI09_86p110</name>
</gene>
<dbReference type="GeneID" id="25260967"/>
<reference evidence="1 3" key="1">
    <citation type="submission" date="2014-04" db="EMBL/GenBank/DDBJ databases">
        <title>A new species of microsporidia sheds light on the evolution of extreme parasitism.</title>
        <authorList>
            <person name="Haag K.L."/>
            <person name="James T.Y."/>
            <person name="Larsson R."/>
            <person name="Schaer T.M."/>
            <person name="Refardt D."/>
            <person name="Pombert J.-F."/>
            <person name="Ebert D."/>
        </authorList>
    </citation>
    <scope>NUCLEOTIDE SEQUENCE [LARGE SCALE GENOMIC DNA]</scope>
    <source>
        <strain evidence="1 3">UGP3</strain>
        <tissue evidence="1">Spores</tissue>
    </source>
</reference>
<name>A0A098VM21_9MICR</name>
<dbReference type="EMBL" id="JMKJ01000579">
    <property type="protein sequence ID" value="KGG50431.1"/>
    <property type="molecule type" value="Genomic_DNA"/>
</dbReference>
<proteinExistence type="predicted"/>
<dbReference type="VEuPathDB" id="MicrosporidiaDB:DI09_86p110"/>
<evidence type="ECO:0000313" key="2">
    <source>
        <dbReference type="EMBL" id="KGG50431.1"/>
    </source>
</evidence>
<dbReference type="VEuPathDB" id="MicrosporidiaDB:DI09_6p150"/>
<dbReference type="RefSeq" id="XP_013236574.1">
    <property type="nucleotide sequence ID" value="XM_013381120.1"/>
</dbReference>
<organism evidence="1 3">
    <name type="scientific">Mitosporidium daphniae</name>
    <dbReference type="NCBI Taxonomy" id="1485682"/>
    <lineage>
        <taxon>Eukaryota</taxon>
        <taxon>Fungi</taxon>
        <taxon>Fungi incertae sedis</taxon>
        <taxon>Microsporidia</taxon>
        <taxon>Mitosporidium</taxon>
    </lineage>
</organism>
<dbReference type="Proteomes" id="UP000029725">
    <property type="component" value="Unassembled WGS sequence"/>
</dbReference>
<dbReference type="HOGENOM" id="CLU_1619448_0_0_1"/>
<dbReference type="RefSeq" id="XP_013236858.1">
    <property type="nucleotide sequence ID" value="XM_013381404.1"/>
</dbReference>
<evidence type="ECO:0000313" key="1">
    <source>
        <dbReference type="EMBL" id="KGG50147.1"/>
    </source>
</evidence>
<comment type="caution">
    <text evidence="1">The sequence shown here is derived from an EMBL/GenBank/DDBJ whole genome shotgun (WGS) entry which is preliminary data.</text>
</comment>
<dbReference type="GeneID" id="25260644"/>